<dbReference type="KEGG" id="acog:HWD57_09300"/>
<accession>A0A7D5NAF3</accession>
<evidence type="ECO:0000313" key="2">
    <source>
        <dbReference type="Proteomes" id="UP000509684"/>
    </source>
</evidence>
<gene>
    <name evidence="1" type="ORF">HWD57_09300</name>
</gene>
<dbReference type="EMBL" id="CP058708">
    <property type="protein sequence ID" value="QLH49954.1"/>
    <property type="molecule type" value="Genomic_DNA"/>
</dbReference>
<sequence length="47" mass="5432">MNRACNWYHSPYHPEEEGRIALPYYGDGLDVLVLIGALRDREHASVF</sequence>
<dbReference type="AlphaFoldDB" id="A0A7D5NAF3"/>
<dbReference type="Proteomes" id="UP000509684">
    <property type="component" value="Chromosome"/>
</dbReference>
<evidence type="ECO:0000313" key="1">
    <source>
        <dbReference type="EMBL" id="QLH49954.1"/>
    </source>
</evidence>
<name>A0A7D5NAF3_9PROT</name>
<reference evidence="1 2" key="1">
    <citation type="journal article" date="2019" name="Microbiome">
        <title>Annotated bacterial chromosomes from frame-shift-corrected long-read metagenomic data.</title>
        <authorList>
            <person name="Arumugam K."/>
            <person name="Bagci C."/>
            <person name="Bessarab I."/>
            <person name="Beier S."/>
            <person name="Buchfink B."/>
            <person name="Gorska A."/>
            <person name="Qiu G."/>
            <person name="Huson D.H."/>
            <person name="Williams R.B.H."/>
        </authorList>
    </citation>
    <scope>NUCLEOTIDE SEQUENCE [LARGE SCALE GENOMIC DNA]</scope>
    <source>
        <strain evidence="1">SSA1</strain>
    </source>
</reference>
<protein>
    <submittedName>
        <fullName evidence="1">Uncharacterized protein</fullName>
    </submittedName>
</protein>
<organism evidence="1 2">
    <name type="scientific">Candidatus Accumulibacter cognatus</name>
    <dbReference type="NCBI Taxonomy" id="2954383"/>
    <lineage>
        <taxon>Bacteria</taxon>
        <taxon>Pseudomonadati</taxon>
        <taxon>Pseudomonadota</taxon>
        <taxon>Betaproteobacteria</taxon>
        <taxon>Candidatus Accumulibacter</taxon>
    </lineage>
</organism>
<proteinExistence type="predicted"/>